<organism evidence="3 4">
    <name type="scientific">Pseudooceanicola spongiae</name>
    <dbReference type="NCBI Taxonomy" id="2613965"/>
    <lineage>
        <taxon>Bacteria</taxon>
        <taxon>Pseudomonadati</taxon>
        <taxon>Pseudomonadota</taxon>
        <taxon>Alphaproteobacteria</taxon>
        <taxon>Rhodobacterales</taxon>
        <taxon>Paracoccaceae</taxon>
        <taxon>Pseudooceanicola</taxon>
    </lineage>
</organism>
<protein>
    <submittedName>
        <fullName evidence="3">DNA mismatch repair protein MutS</fullName>
    </submittedName>
</protein>
<evidence type="ECO:0000259" key="2">
    <source>
        <dbReference type="PROSITE" id="PS50828"/>
    </source>
</evidence>
<dbReference type="KEGG" id="pshq:F3W81_15065"/>
<name>A0A7L9WNS0_9RHOB</name>
<accession>A0A7L9WNS0</accession>
<dbReference type="Proteomes" id="UP000594118">
    <property type="component" value="Chromosome"/>
</dbReference>
<sequence>MSRRRRPLRPEELELWEKVASSTERLVPARKTVAQPVVKKERRQVPEDDPPAPHHDIMPFQLGQKASHSAGAHDLLAPIGERLRSAPVRMDKKTHTRMTKGKLLPEARIDLHGMTVERAHQSLRAFIFRSVQNECRLVLVITGKGRKEAEDGPIPVRHGVLRHQLPHWLSIPPLSQLVLQVTSAHARHGGAGAYYIYLRRNR</sequence>
<reference evidence="3 4" key="1">
    <citation type="submission" date="2019-10" db="EMBL/GenBank/DDBJ databases">
        <title>Pseudopuniceibacterium sp. HQ09 islated from Antarctica.</title>
        <authorList>
            <person name="Liao L."/>
            <person name="Su S."/>
            <person name="Chen B."/>
            <person name="Yu Y."/>
        </authorList>
    </citation>
    <scope>NUCLEOTIDE SEQUENCE [LARGE SCALE GENOMIC DNA]</scope>
    <source>
        <strain evidence="3 4">HQ09</strain>
    </source>
</reference>
<dbReference type="PROSITE" id="PS50828">
    <property type="entry name" value="SMR"/>
    <property type="match status" value="1"/>
</dbReference>
<dbReference type="AlphaFoldDB" id="A0A7L9WNS0"/>
<feature type="domain" description="Smr" evidence="2">
    <location>
        <begin position="109"/>
        <end position="199"/>
    </location>
</feature>
<dbReference type="Pfam" id="PF01713">
    <property type="entry name" value="Smr"/>
    <property type="match status" value="1"/>
</dbReference>
<feature type="compositionally biased region" description="Basic and acidic residues" evidence="1">
    <location>
        <begin position="43"/>
        <end position="56"/>
    </location>
</feature>
<feature type="region of interest" description="Disordered" evidence="1">
    <location>
        <begin position="30"/>
        <end position="56"/>
    </location>
</feature>
<dbReference type="Gene3D" id="3.30.1370.110">
    <property type="match status" value="1"/>
</dbReference>
<dbReference type="PANTHER" id="PTHR35562">
    <property type="entry name" value="DNA ENDONUCLEASE SMRA-RELATED"/>
    <property type="match status" value="1"/>
</dbReference>
<dbReference type="PANTHER" id="PTHR35562:SF2">
    <property type="entry name" value="DNA ENDONUCLEASE SMRA-RELATED"/>
    <property type="match status" value="1"/>
</dbReference>
<dbReference type="RefSeq" id="WP_193079946.1">
    <property type="nucleotide sequence ID" value="NZ_CP045201.1"/>
</dbReference>
<proteinExistence type="predicted"/>
<keyword evidence="4" id="KW-1185">Reference proteome</keyword>
<dbReference type="InterPro" id="IPR036063">
    <property type="entry name" value="Smr_dom_sf"/>
</dbReference>
<dbReference type="EMBL" id="CP045201">
    <property type="protein sequence ID" value="QOL82031.1"/>
    <property type="molecule type" value="Genomic_DNA"/>
</dbReference>
<dbReference type="SUPFAM" id="SSF160443">
    <property type="entry name" value="SMR domain-like"/>
    <property type="match status" value="1"/>
</dbReference>
<evidence type="ECO:0000256" key="1">
    <source>
        <dbReference type="SAM" id="MobiDB-lite"/>
    </source>
</evidence>
<dbReference type="InterPro" id="IPR002625">
    <property type="entry name" value="Smr_dom"/>
</dbReference>
<evidence type="ECO:0000313" key="4">
    <source>
        <dbReference type="Proteomes" id="UP000594118"/>
    </source>
</evidence>
<evidence type="ECO:0000313" key="3">
    <source>
        <dbReference type="EMBL" id="QOL82031.1"/>
    </source>
</evidence>
<gene>
    <name evidence="3" type="ORF">F3W81_15065</name>
</gene>